<gene>
    <name evidence="1" type="ORF">M91_07724</name>
</gene>
<dbReference type="EMBL" id="JH880882">
    <property type="protein sequence ID" value="ELR58137.1"/>
    <property type="molecule type" value="Genomic_DNA"/>
</dbReference>
<dbReference type="Proteomes" id="UP000011080">
    <property type="component" value="Unassembled WGS sequence"/>
</dbReference>
<protein>
    <submittedName>
        <fullName evidence="1">Uncharacterized protein</fullName>
    </submittedName>
</protein>
<feature type="non-terminal residue" evidence="1">
    <location>
        <position position="1"/>
    </location>
</feature>
<accession>L8ISJ3</accession>
<name>L8ISJ3_9CETA</name>
<reference evidence="1 2" key="1">
    <citation type="journal article" date="2012" name="Nat. Genet.">
        <title>The yak genome and adaptation to life at high altitude.</title>
        <authorList>
            <person name="Qiu Q."/>
            <person name="Zhang G."/>
            <person name="Ma T."/>
            <person name="Qian W."/>
            <person name="Wang J."/>
            <person name="Ye Z."/>
            <person name="Cao C."/>
            <person name="Hu Q."/>
            <person name="Kim J."/>
            <person name="Larkin D.M."/>
            <person name="Auvil L."/>
            <person name="Capitanu B."/>
            <person name="Ma J."/>
            <person name="Lewin H.A."/>
            <person name="Qian X."/>
            <person name="Lang Y."/>
            <person name="Zhou R."/>
            <person name="Wang L."/>
            <person name="Wang K."/>
            <person name="Xia J."/>
            <person name="Liao S."/>
            <person name="Pan S."/>
            <person name="Lu X."/>
            <person name="Hou H."/>
            <person name="Wang Y."/>
            <person name="Zang X."/>
            <person name="Yin Y."/>
            <person name="Ma H."/>
            <person name="Zhang J."/>
            <person name="Wang Z."/>
            <person name="Zhang Y."/>
            <person name="Zhang D."/>
            <person name="Yonezawa T."/>
            <person name="Hasegawa M."/>
            <person name="Zhong Y."/>
            <person name="Liu W."/>
            <person name="Zhang Y."/>
            <person name="Huang Z."/>
            <person name="Zhang S."/>
            <person name="Long R."/>
            <person name="Yang H."/>
            <person name="Wang J."/>
            <person name="Lenstra J.A."/>
            <person name="Cooper D.N."/>
            <person name="Wu Y."/>
            <person name="Wang J."/>
            <person name="Shi P."/>
            <person name="Wang J."/>
            <person name="Liu J."/>
        </authorList>
    </citation>
    <scope>NUCLEOTIDE SEQUENCE [LARGE SCALE GENOMIC DNA]</scope>
    <source>
        <strain evidence="2">yakQH1</strain>
    </source>
</reference>
<dbReference type="AlphaFoldDB" id="L8ISJ3"/>
<sequence>LQSYRRITSSKCPPESCGLQCQTKKIYVDPQEKEV</sequence>
<evidence type="ECO:0000313" key="2">
    <source>
        <dbReference type="Proteomes" id="UP000011080"/>
    </source>
</evidence>
<proteinExistence type="predicted"/>
<feature type="non-terminal residue" evidence="1">
    <location>
        <position position="35"/>
    </location>
</feature>
<organism evidence="1 2">
    <name type="scientific">Bos mutus</name>
    <name type="common">wild yak</name>
    <dbReference type="NCBI Taxonomy" id="72004"/>
    <lineage>
        <taxon>Eukaryota</taxon>
        <taxon>Metazoa</taxon>
        <taxon>Chordata</taxon>
        <taxon>Craniata</taxon>
        <taxon>Vertebrata</taxon>
        <taxon>Euteleostomi</taxon>
        <taxon>Mammalia</taxon>
        <taxon>Eutheria</taxon>
        <taxon>Laurasiatheria</taxon>
        <taxon>Artiodactyla</taxon>
        <taxon>Ruminantia</taxon>
        <taxon>Pecora</taxon>
        <taxon>Bovidae</taxon>
        <taxon>Bovinae</taxon>
        <taxon>Bos</taxon>
    </lineage>
</organism>
<evidence type="ECO:0000313" key="1">
    <source>
        <dbReference type="EMBL" id="ELR58137.1"/>
    </source>
</evidence>